<dbReference type="Proteomes" id="UP000215902">
    <property type="component" value="Unassembled WGS sequence"/>
</dbReference>
<feature type="region of interest" description="Disordered" evidence="1">
    <location>
        <begin position="42"/>
        <end position="98"/>
    </location>
</feature>
<feature type="compositionally biased region" description="Low complexity" evidence="1">
    <location>
        <begin position="55"/>
        <end position="68"/>
    </location>
</feature>
<keyword evidence="3" id="KW-1185">Reference proteome</keyword>
<proteinExistence type="predicted"/>
<evidence type="ECO:0000313" key="2">
    <source>
        <dbReference type="EMBL" id="PAA75351.1"/>
    </source>
</evidence>
<sequence>MSWSPGSVGAEDFLARYAPNLSRKERGSLTGMIRAALRDYMTENRLAQPPPPRLLAPMLQQRQQQTRPETSGSLADGGSQVNRRPATARGWTSGMDDDELCLVGSATGIRTGTPRYAQVSSKFAPEAETVAVSQQQELNEKKFPDTLMGFADAQLDSMEQIGKVPENRETKQEDLKKDGTAGEAKEGEPPAAEPAKRPASSNWLTWRGATPFCASDRELRAFRHRQNPRKPMPEELPHAALYRRPRTARGRLLANENIDDAEKGILSWMQNSNEHDKQVAYNLIKAIGSSRGGGSRGIGLEGLGIEGAAVGASNRGGGLRQQVRGLPLPPPEDRHTFGKRTRPPTPHRLPRSGGADATASTMLSNGLRNNYASVRLRAQSARTSADYVHLGSGFTNACPPYRSNFVVHPDWVSEVTAPAPLPRPTRRAVNQK</sequence>
<evidence type="ECO:0000313" key="3">
    <source>
        <dbReference type="Proteomes" id="UP000215902"/>
    </source>
</evidence>
<comment type="caution">
    <text evidence="2">The sequence shown here is derived from an EMBL/GenBank/DDBJ whole genome shotgun (WGS) entry which is preliminary data.</text>
</comment>
<feature type="region of interest" description="Disordered" evidence="1">
    <location>
        <begin position="163"/>
        <end position="201"/>
    </location>
</feature>
<gene>
    <name evidence="2" type="ORF">BOX15_Mlig020761g2</name>
</gene>
<evidence type="ECO:0000256" key="1">
    <source>
        <dbReference type="SAM" id="MobiDB-lite"/>
    </source>
</evidence>
<organism evidence="2 3">
    <name type="scientific">Macrostomum lignano</name>
    <dbReference type="NCBI Taxonomy" id="282301"/>
    <lineage>
        <taxon>Eukaryota</taxon>
        <taxon>Metazoa</taxon>
        <taxon>Spiralia</taxon>
        <taxon>Lophotrochozoa</taxon>
        <taxon>Platyhelminthes</taxon>
        <taxon>Rhabditophora</taxon>
        <taxon>Macrostomorpha</taxon>
        <taxon>Macrostomida</taxon>
        <taxon>Macrostomidae</taxon>
        <taxon>Macrostomum</taxon>
    </lineage>
</organism>
<dbReference type="AlphaFoldDB" id="A0A267FNI6"/>
<feature type="compositionally biased region" description="Basic and acidic residues" evidence="1">
    <location>
        <begin position="165"/>
        <end position="188"/>
    </location>
</feature>
<protein>
    <submittedName>
        <fullName evidence="2">Uncharacterized protein</fullName>
    </submittedName>
</protein>
<accession>A0A267FNI6</accession>
<reference evidence="2 3" key="1">
    <citation type="submission" date="2017-06" db="EMBL/GenBank/DDBJ databases">
        <title>A platform for efficient transgenesis in Macrostomum lignano, a flatworm model organism for stem cell research.</title>
        <authorList>
            <person name="Berezikov E."/>
        </authorList>
    </citation>
    <scope>NUCLEOTIDE SEQUENCE [LARGE SCALE GENOMIC DNA]</scope>
    <source>
        <strain evidence="2">DV1</strain>
        <tissue evidence="2">Whole organism</tissue>
    </source>
</reference>
<dbReference type="EMBL" id="NIVC01000889">
    <property type="protein sequence ID" value="PAA75351.1"/>
    <property type="molecule type" value="Genomic_DNA"/>
</dbReference>
<feature type="region of interest" description="Disordered" evidence="1">
    <location>
        <begin position="315"/>
        <end position="361"/>
    </location>
</feature>
<name>A0A267FNI6_9PLAT</name>